<evidence type="ECO:0000313" key="2">
    <source>
        <dbReference type="Proteomes" id="UP001066276"/>
    </source>
</evidence>
<keyword evidence="2" id="KW-1185">Reference proteome</keyword>
<dbReference type="AlphaFoldDB" id="A0AAV7QG37"/>
<gene>
    <name evidence="1" type="ORF">NDU88_004506</name>
</gene>
<comment type="caution">
    <text evidence="1">The sequence shown here is derived from an EMBL/GenBank/DDBJ whole genome shotgun (WGS) entry which is preliminary data.</text>
</comment>
<organism evidence="1 2">
    <name type="scientific">Pleurodeles waltl</name>
    <name type="common">Iberian ribbed newt</name>
    <dbReference type="NCBI Taxonomy" id="8319"/>
    <lineage>
        <taxon>Eukaryota</taxon>
        <taxon>Metazoa</taxon>
        <taxon>Chordata</taxon>
        <taxon>Craniata</taxon>
        <taxon>Vertebrata</taxon>
        <taxon>Euteleostomi</taxon>
        <taxon>Amphibia</taxon>
        <taxon>Batrachia</taxon>
        <taxon>Caudata</taxon>
        <taxon>Salamandroidea</taxon>
        <taxon>Salamandridae</taxon>
        <taxon>Pleurodelinae</taxon>
        <taxon>Pleurodeles</taxon>
    </lineage>
</organism>
<sequence>MWNELKHLCRHAEVPVKCAGISGWCWSVIRTAPTGPQGGLEPPWSFKESAERQRAFPSGAAAAASVHAGRLWQCWLQRLRTQQTDQKEKLLAGKWWKKRLRH</sequence>
<dbReference type="Proteomes" id="UP001066276">
    <property type="component" value="Chromosome 6"/>
</dbReference>
<dbReference type="EMBL" id="JANPWB010000010">
    <property type="protein sequence ID" value="KAJ1138115.1"/>
    <property type="molecule type" value="Genomic_DNA"/>
</dbReference>
<reference evidence="1" key="1">
    <citation type="journal article" date="2022" name="bioRxiv">
        <title>Sequencing and chromosome-scale assembly of the giantPleurodeles waltlgenome.</title>
        <authorList>
            <person name="Brown T."/>
            <person name="Elewa A."/>
            <person name="Iarovenko S."/>
            <person name="Subramanian E."/>
            <person name="Araus A.J."/>
            <person name="Petzold A."/>
            <person name="Susuki M."/>
            <person name="Suzuki K.-i.T."/>
            <person name="Hayashi T."/>
            <person name="Toyoda A."/>
            <person name="Oliveira C."/>
            <person name="Osipova E."/>
            <person name="Leigh N.D."/>
            <person name="Simon A."/>
            <person name="Yun M.H."/>
        </authorList>
    </citation>
    <scope>NUCLEOTIDE SEQUENCE</scope>
    <source>
        <strain evidence="1">20211129_DDA</strain>
        <tissue evidence="1">Liver</tissue>
    </source>
</reference>
<evidence type="ECO:0000313" key="1">
    <source>
        <dbReference type="EMBL" id="KAJ1138115.1"/>
    </source>
</evidence>
<name>A0AAV7QG37_PLEWA</name>
<proteinExistence type="predicted"/>
<protein>
    <submittedName>
        <fullName evidence="1">Uncharacterized protein</fullName>
    </submittedName>
</protein>
<accession>A0AAV7QG37</accession>